<reference evidence="2" key="1">
    <citation type="submission" date="2016-04" db="EMBL/GenBank/DDBJ databases">
        <authorList>
            <person name="Nguyen H.D."/>
            <person name="Samba Siva P."/>
            <person name="Cullis J."/>
            <person name="Levesque C.A."/>
            <person name="Hambleton S."/>
        </authorList>
    </citation>
    <scope>NUCLEOTIDE SEQUENCE</scope>
    <source>
        <strain evidence="2">DAOMC 236416</strain>
    </source>
</reference>
<evidence type="ECO:0000313" key="3">
    <source>
        <dbReference type="Proteomes" id="UP000077521"/>
    </source>
</evidence>
<feature type="compositionally biased region" description="Polar residues" evidence="1">
    <location>
        <begin position="140"/>
        <end position="149"/>
    </location>
</feature>
<keyword evidence="3" id="KW-1185">Reference proteome</keyword>
<evidence type="ECO:0000313" key="2">
    <source>
        <dbReference type="EMBL" id="KAE8255560.1"/>
    </source>
</evidence>
<gene>
    <name evidence="2" type="ORF">A4X13_0g2995</name>
</gene>
<comment type="caution">
    <text evidence="2">The sequence shown here is derived from an EMBL/GenBank/DDBJ whole genome shotgun (WGS) entry which is preliminary data.</text>
</comment>
<reference evidence="2" key="2">
    <citation type="journal article" date="2019" name="IMA Fungus">
        <title>Genome sequencing and comparison of five Tilletia species to identify candidate genes for the detection of regulated species infecting wheat.</title>
        <authorList>
            <person name="Nguyen H.D.T."/>
            <person name="Sultana T."/>
            <person name="Kesanakurti P."/>
            <person name="Hambleton S."/>
        </authorList>
    </citation>
    <scope>NUCLEOTIDE SEQUENCE</scope>
    <source>
        <strain evidence="2">DAOMC 236416</strain>
    </source>
</reference>
<feature type="region of interest" description="Disordered" evidence="1">
    <location>
        <begin position="101"/>
        <end position="154"/>
    </location>
</feature>
<name>A0A177TMR5_9BASI</name>
<dbReference type="Proteomes" id="UP000077521">
    <property type="component" value="Unassembled WGS sequence"/>
</dbReference>
<organism evidence="2 3">
    <name type="scientific">Tilletia indica</name>
    <dbReference type="NCBI Taxonomy" id="43049"/>
    <lineage>
        <taxon>Eukaryota</taxon>
        <taxon>Fungi</taxon>
        <taxon>Dikarya</taxon>
        <taxon>Basidiomycota</taxon>
        <taxon>Ustilaginomycotina</taxon>
        <taxon>Exobasidiomycetes</taxon>
        <taxon>Tilletiales</taxon>
        <taxon>Tilletiaceae</taxon>
        <taxon>Tilletia</taxon>
    </lineage>
</organism>
<evidence type="ECO:0000256" key="1">
    <source>
        <dbReference type="SAM" id="MobiDB-lite"/>
    </source>
</evidence>
<accession>A0A177TMR5</accession>
<sequence length="198" mass="22534">MDSSATKITPFAFIWRRSDVPHLNLHDRIHWVMQWVFNDPRGELHGGQPATITSASRELVWIARTFGQEPEPIVRTLDEIIAQTRRDDARRARENNVHPIGRAIWGGKGKNRRHSRPALSETSTPTTIGEDRDGAKDDSTTCSRSSSAEVSDCLPSIPSERDVVRTWDGVSLQTMRDTRKFWNQQYVHNNTDSEDSVD</sequence>
<feature type="compositionally biased region" description="Basic and acidic residues" evidence="1">
    <location>
        <begin position="129"/>
        <end position="139"/>
    </location>
</feature>
<protein>
    <submittedName>
        <fullName evidence="2">Uncharacterized protein</fullName>
    </submittedName>
</protein>
<dbReference type="AlphaFoldDB" id="A0A177TMR5"/>
<dbReference type="EMBL" id="LWDF02000156">
    <property type="protein sequence ID" value="KAE8255560.1"/>
    <property type="molecule type" value="Genomic_DNA"/>
</dbReference>
<proteinExistence type="predicted"/>